<comment type="caution">
    <text evidence="1">The sequence shown here is derived from an EMBL/GenBank/DDBJ whole genome shotgun (WGS) entry which is preliminary data.</text>
</comment>
<protein>
    <submittedName>
        <fullName evidence="1">Uncharacterized protein</fullName>
    </submittedName>
</protein>
<evidence type="ECO:0000313" key="1">
    <source>
        <dbReference type="EMBL" id="OUP53989.1"/>
    </source>
</evidence>
<reference evidence="2" key="1">
    <citation type="submission" date="2017-04" db="EMBL/GenBank/DDBJ databases">
        <title>Function of individual gut microbiota members based on whole genome sequencing of pure cultures obtained from chicken caecum.</title>
        <authorList>
            <person name="Medvecky M."/>
            <person name="Cejkova D."/>
            <person name="Polansky O."/>
            <person name="Karasova D."/>
            <person name="Kubasova T."/>
            <person name="Cizek A."/>
            <person name="Rychlik I."/>
        </authorList>
    </citation>
    <scope>NUCLEOTIDE SEQUENCE [LARGE SCALE GENOMIC DNA]</scope>
    <source>
        <strain evidence="2">An180</strain>
    </source>
</reference>
<evidence type="ECO:0000313" key="2">
    <source>
        <dbReference type="Proteomes" id="UP000195897"/>
    </source>
</evidence>
<dbReference type="Proteomes" id="UP000195897">
    <property type="component" value="Unassembled WGS sequence"/>
</dbReference>
<name>A0A1Y4LEQ2_9FIRM</name>
<sequence length="352" mass="40634">MYRKYVLRLIGVVVGLLLLSAATVLVLDPAFQYHLPLPGIEATYTNERYQNAGLIKNQDYDSVCIGSSVTSNFRASWFDERFGGKTLKASYPGGTFADFDIALETIYATHDIERVYWSLDPRLLAADPQDSESMPTYLYDFNPLNDIQYVLNKDILLESCAQTVLATLTGTHTDLDEAFVWETEDTKYGLDVAIASYERPKDIGFQYDRHVFNEDLRKNLEIIDKWVDGHPETTFYLYFPPYSTLYFDSIKRQGQIDAMMFLLYDTANRYKDKENVKFYSFIDQNAITTNYDNYTDMVHYRSEVNRYIVDYMADNPPLDASGVEAMASHLRSLMANYDFDSLYPPSVQDKYK</sequence>
<dbReference type="EMBL" id="NFKK01000002">
    <property type="protein sequence ID" value="OUP53989.1"/>
    <property type="molecule type" value="Genomic_DNA"/>
</dbReference>
<dbReference type="AlphaFoldDB" id="A0A1Y4LEQ2"/>
<organism evidence="1 2">
    <name type="scientific">Butyricicoccus pullicaecorum</name>
    <dbReference type="NCBI Taxonomy" id="501571"/>
    <lineage>
        <taxon>Bacteria</taxon>
        <taxon>Bacillati</taxon>
        <taxon>Bacillota</taxon>
        <taxon>Clostridia</taxon>
        <taxon>Eubacteriales</taxon>
        <taxon>Butyricicoccaceae</taxon>
        <taxon>Butyricicoccus</taxon>
    </lineage>
</organism>
<proteinExistence type="predicted"/>
<gene>
    <name evidence="1" type="ORF">B5F17_01915</name>
</gene>
<accession>A0A1Y4LEQ2</accession>
<dbReference type="RefSeq" id="WP_087370212.1">
    <property type="nucleotide sequence ID" value="NZ_NFKK01000002.1"/>
</dbReference>